<organism evidence="1 2">
    <name type="scientific">Aspergillus caelatus</name>
    <dbReference type="NCBI Taxonomy" id="61420"/>
    <lineage>
        <taxon>Eukaryota</taxon>
        <taxon>Fungi</taxon>
        <taxon>Dikarya</taxon>
        <taxon>Ascomycota</taxon>
        <taxon>Pezizomycotina</taxon>
        <taxon>Eurotiomycetes</taxon>
        <taxon>Eurotiomycetidae</taxon>
        <taxon>Eurotiales</taxon>
        <taxon>Aspergillaceae</taxon>
        <taxon>Aspergillus</taxon>
        <taxon>Aspergillus subgen. Circumdati</taxon>
    </lineage>
</organism>
<evidence type="ECO:0000313" key="2">
    <source>
        <dbReference type="Proteomes" id="UP000326268"/>
    </source>
</evidence>
<dbReference type="Proteomes" id="UP000326268">
    <property type="component" value="Unassembled WGS sequence"/>
</dbReference>
<dbReference type="RefSeq" id="XP_031927548.1">
    <property type="nucleotide sequence ID" value="XM_032066968.1"/>
</dbReference>
<evidence type="ECO:0000313" key="1">
    <source>
        <dbReference type="EMBL" id="KAE8364467.1"/>
    </source>
</evidence>
<sequence>MEKCVKGLGHSKILGSDHPHAIAYSNVSNDWETAAKYLSGNKTQQKFVNVCPALFMQTLPPQAY</sequence>
<accession>A0A5N7A3M8</accession>
<dbReference type="GeneID" id="43651414"/>
<reference evidence="1 2" key="1">
    <citation type="submission" date="2019-04" db="EMBL/GenBank/DDBJ databases">
        <title>Friends and foes A comparative genomics studyof 23 Aspergillus species from section Flavi.</title>
        <authorList>
            <consortium name="DOE Joint Genome Institute"/>
            <person name="Kjaerbolling I."/>
            <person name="Vesth T."/>
            <person name="Frisvad J.C."/>
            <person name="Nybo J.L."/>
            <person name="Theobald S."/>
            <person name="Kildgaard S."/>
            <person name="Isbrandt T."/>
            <person name="Kuo A."/>
            <person name="Sato A."/>
            <person name="Lyhne E.K."/>
            <person name="Kogle M.E."/>
            <person name="Wiebenga A."/>
            <person name="Kun R.S."/>
            <person name="Lubbers R.J."/>
            <person name="Makela M.R."/>
            <person name="Barry K."/>
            <person name="Chovatia M."/>
            <person name="Clum A."/>
            <person name="Daum C."/>
            <person name="Haridas S."/>
            <person name="He G."/>
            <person name="LaButti K."/>
            <person name="Lipzen A."/>
            <person name="Mondo S."/>
            <person name="Riley R."/>
            <person name="Salamov A."/>
            <person name="Simmons B.A."/>
            <person name="Magnuson J.K."/>
            <person name="Henrissat B."/>
            <person name="Mortensen U.H."/>
            <person name="Larsen T.O."/>
            <person name="Devries R.P."/>
            <person name="Grigoriev I.V."/>
            <person name="Machida M."/>
            <person name="Baker S.E."/>
            <person name="Andersen M.R."/>
        </authorList>
    </citation>
    <scope>NUCLEOTIDE SEQUENCE [LARGE SCALE GENOMIC DNA]</scope>
    <source>
        <strain evidence="1 2">CBS 763.97</strain>
    </source>
</reference>
<keyword evidence="2" id="KW-1185">Reference proteome</keyword>
<dbReference type="AlphaFoldDB" id="A0A5N7A3M8"/>
<dbReference type="EMBL" id="ML737651">
    <property type="protein sequence ID" value="KAE8364467.1"/>
    <property type="molecule type" value="Genomic_DNA"/>
</dbReference>
<name>A0A5N7A3M8_9EURO</name>
<protein>
    <submittedName>
        <fullName evidence="1">Uncharacterized protein</fullName>
    </submittedName>
</protein>
<gene>
    <name evidence="1" type="ORF">BDV27DRAFT_128417</name>
</gene>
<proteinExistence type="predicted"/>